<dbReference type="Gene3D" id="1.10.1740.30">
    <property type="entry name" value="Secreted effector protein SifA helical domain"/>
    <property type="match status" value="1"/>
</dbReference>
<gene>
    <name evidence="1" type="primary">sifA</name>
    <name evidence="1" type="ORF">NCTC129_00624</name>
</gene>
<sequence>MPITIGNGFLKSEILTNSPRNTKEAWWKVLWEKIKDFFFSTGKAKADRCLHEMLFAERAPTRERLTEIFFELKELACASQRDRFQVHNPHENDATIILRIMDQNEENELLRITQNTDTFSCEVMGNLYFLMKDRPDILKSHPQMTAMIKRRYSEIVDYPLPSTLCLNPAGAPILSVPLDNIEGYLYTELRKGHLDGWKAQEKATYLAAKIQSGIEKTTRILHHANISESTQQNAFLETMAMCGLKQLEIPPPHTHIPIEKMVKEVLLADKTFQAFLVTDPSTSQSMLAEIVEAISDQVFHAIFRIDPQAIQKMAEEQLTTLHVRSEQQSGCLCCFFIKSDDAFSDVTFRVYSRTSCLPTE</sequence>
<organism evidence="1 2">
    <name type="scientific">Salmonella enterica I</name>
    <dbReference type="NCBI Taxonomy" id="59201"/>
    <lineage>
        <taxon>Bacteria</taxon>
        <taxon>Pseudomonadati</taxon>
        <taxon>Pseudomonadota</taxon>
        <taxon>Gammaproteobacteria</taxon>
        <taxon>Enterobacterales</taxon>
        <taxon>Enterobacteriaceae</taxon>
        <taxon>Salmonella</taxon>
    </lineage>
</organism>
<dbReference type="Gene3D" id="3.30.390.70">
    <property type="entry name" value="Salmonella typhimurium protein"/>
    <property type="match status" value="1"/>
</dbReference>
<dbReference type="NCBIfam" id="NF007045">
    <property type="entry name" value="PRK09498.1"/>
    <property type="match status" value="1"/>
</dbReference>
<reference evidence="1 2" key="1">
    <citation type="submission" date="2018-12" db="EMBL/GenBank/DDBJ databases">
        <authorList>
            <consortium name="Pathogen Informatics"/>
        </authorList>
    </citation>
    <scope>NUCLEOTIDE SEQUENCE [LARGE SCALE GENOMIC DNA]</scope>
    <source>
        <strain evidence="1 2">NCTC129</strain>
    </source>
</reference>
<evidence type="ECO:0000313" key="2">
    <source>
        <dbReference type="Proteomes" id="UP000282086"/>
    </source>
</evidence>
<dbReference type="InterPro" id="IPR010637">
    <property type="entry name" value="Sif"/>
</dbReference>
<dbReference type="InterPro" id="IPR044928">
    <property type="entry name" value="SifA_C_sf"/>
</dbReference>
<proteinExistence type="predicted"/>
<name>A0A447MTY8_SALET</name>
<dbReference type="Gene3D" id="3.30.2440.10">
    <property type="entry name" value="Secreted effector protein SifA"/>
    <property type="match status" value="1"/>
</dbReference>
<dbReference type="EMBL" id="LR134140">
    <property type="protein sequence ID" value="VDZ94534.1"/>
    <property type="molecule type" value="Genomic_DNA"/>
</dbReference>
<dbReference type="AlphaFoldDB" id="A0A447MTY8"/>
<dbReference type="Proteomes" id="UP000282086">
    <property type="component" value="Chromosome"/>
</dbReference>
<dbReference type="Pfam" id="PF06767">
    <property type="entry name" value="Sif"/>
    <property type="match status" value="1"/>
</dbReference>
<protein>
    <submittedName>
        <fullName evidence="1">Effector protein SifA</fullName>
    </submittedName>
</protein>
<evidence type="ECO:0000313" key="1">
    <source>
        <dbReference type="EMBL" id="VDZ94534.1"/>
    </source>
</evidence>
<accession>A0A447MTY8</accession>